<evidence type="ECO:0000313" key="2">
    <source>
        <dbReference type="EMBL" id="RMX11692.1"/>
    </source>
</evidence>
<name>A0A3M6R8K9_9BURK</name>
<reference evidence="2 3" key="1">
    <citation type="submission" date="2018-10" db="EMBL/GenBank/DDBJ databases">
        <title>Comamonadaceae CDC group NO-1 genome sequencing and assembly.</title>
        <authorList>
            <person name="Bernier A.-M."/>
            <person name="Bernard K."/>
        </authorList>
    </citation>
    <scope>NUCLEOTIDE SEQUENCE [LARGE SCALE GENOMIC DNA]</scope>
    <source>
        <strain evidence="2 3">NML180581</strain>
    </source>
</reference>
<evidence type="ECO:0000256" key="1">
    <source>
        <dbReference type="SAM" id="MobiDB-lite"/>
    </source>
</evidence>
<dbReference type="EMBL" id="RDQK01000001">
    <property type="protein sequence ID" value="RMX11692.1"/>
    <property type="molecule type" value="Genomic_DNA"/>
</dbReference>
<dbReference type="Proteomes" id="UP000281171">
    <property type="component" value="Unassembled WGS sequence"/>
</dbReference>
<feature type="region of interest" description="Disordered" evidence="1">
    <location>
        <begin position="17"/>
        <end position="48"/>
    </location>
</feature>
<evidence type="ECO:0000313" key="3">
    <source>
        <dbReference type="Proteomes" id="UP000281171"/>
    </source>
</evidence>
<comment type="caution">
    <text evidence="2">The sequence shown here is derived from an EMBL/GenBank/DDBJ whole genome shotgun (WGS) entry which is preliminary data.</text>
</comment>
<gene>
    <name evidence="2" type="ORF">EBQ24_00090</name>
</gene>
<dbReference type="AlphaFoldDB" id="A0A3M6R8K9"/>
<proteinExistence type="predicted"/>
<organism evidence="2 3">
    <name type="scientific">Allofranklinella schreckenbergeri</name>
    <dbReference type="NCBI Taxonomy" id="1076744"/>
    <lineage>
        <taxon>Bacteria</taxon>
        <taxon>Pseudomonadati</taxon>
        <taxon>Pseudomonadota</taxon>
        <taxon>Betaproteobacteria</taxon>
        <taxon>Burkholderiales</taxon>
        <taxon>Comamonadaceae</taxon>
        <taxon>Allofranklinella</taxon>
    </lineage>
</organism>
<protein>
    <submittedName>
        <fullName evidence="2">Uncharacterized protein</fullName>
    </submittedName>
</protein>
<sequence>MNRLRFCAPQALPGIRAGLGHPAGAATAAQAGQDKRKETGTKPPQFTNQKKFNLNTIMPKQGYFYSY</sequence>
<accession>A0A3M6R8K9</accession>
<feature type="compositionally biased region" description="Low complexity" evidence="1">
    <location>
        <begin position="18"/>
        <end position="32"/>
    </location>
</feature>